<feature type="domain" description="AAA+ ATPase" evidence="12">
    <location>
        <begin position="192"/>
        <end position="333"/>
    </location>
</feature>
<dbReference type="RefSeq" id="XP_005848629.1">
    <property type="nucleotide sequence ID" value="XM_005848567.1"/>
</dbReference>
<dbReference type="InterPro" id="IPR012340">
    <property type="entry name" value="NA-bd_OB-fold"/>
</dbReference>
<dbReference type="InterPro" id="IPR003960">
    <property type="entry name" value="ATPase_AAA_CS"/>
</dbReference>
<evidence type="ECO:0000256" key="6">
    <source>
        <dbReference type="ARBA" id="ARBA00022840"/>
    </source>
</evidence>
<keyword evidence="14" id="KW-1185">Reference proteome</keyword>
<dbReference type="InParanoid" id="E1ZC11"/>
<dbReference type="PANTHER" id="PTHR23073">
    <property type="entry name" value="26S PROTEASOME REGULATORY SUBUNIT"/>
    <property type="match status" value="1"/>
</dbReference>
<dbReference type="GO" id="GO:0016887">
    <property type="term" value="F:ATP hydrolysis activity"/>
    <property type="evidence" value="ECO:0007669"/>
    <property type="project" value="InterPro"/>
</dbReference>
<evidence type="ECO:0000313" key="14">
    <source>
        <dbReference type="Proteomes" id="UP000008141"/>
    </source>
</evidence>
<keyword evidence="4" id="KW-0963">Cytoplasm</keyword>
<keyword evidence="6 9" id="KW-0067">ATP-binding</keyword>
<dbReference type="Pfam" id="PF00004">
    <property type="entry name" value="AAA"/>
    <property type="match status" value="1"/>
</dbReference>
<keyword evidence="5 9" id="KW-0547">Nucleotide-binding</keyword>
<dbReference type="EMBL" id="GL433841">
    <property type="protein sequence ID" value="EFN56527.1"/>
    <property type="molecule type" value="Genomic_DNA"/>
</dbReference>
<dbReference type="SMART" id="SM00382">
    <property type="entry name" value="AAA"/>
    <property type="match status" value="1"/>
</dbReference>
<dbReference type="GO" id="GO:0005524">
    <property type="term" value="F:ATP binding"/>
    <property type="evidence" value="ECO:0007669"/>
    <property type="project" value="UniProtKB-KW"/>
</dbReference>
<dbReference type="Gene3D" id="2.40.50.140">
    <property type="entry name" value="Nucleic acid-binding proteins"/>
    <property type="match status" value="1"/>
</dbReference>
<evidence type="ECO:0000256" key="8">
    <source>
        <dbReference type="ARBA" id="ARBA00023242"/>
    </source>
</evidence>
<dbReference type="GO" id="GO:0005634">
    <property type="term" value="C:nucleus"/>
    <property type="evidence" value="ECO:0007669"/>
    <property type="project" value="UniProtKB-SubCell"/>
</dbReference>
<dbReference type="FunCoup" id="E1ZC11">
    <property type="interactions" value="2106"/>
</dbReference>
<proteinExistence type="inferred from homology"/>
<keyword evidence="10" id="KW-0175">Coiled coil</keyword>
<dbReference type="InterPro" id="IPR032501">
    <property type="entry name" value="Prot_ATP_ID_OB_2nd"/>
</dbReference>
<dbReference type="GO" id="GO:0000502">
    <property type="term" value="C:proteasome complex"/>
    <property type="evidence" value="ECO:0007669"/>
    <property type="project" value="UniProtKB-KW"/>
</dbReference>
<evidence type="ECO:0000313" key="13">
    <source>
        <dbReference type="EMBL" id="EFN56527.1"/>
    </source>
</evidence>
<dbReference type="GeneID" id="17355995"/>
<dbReference type="STRING" id="554065.E1ZC11"/>
<dbReference type="Gene3D" id="3.40.50.300">
    <property type="entry name" value="P-loop containing nucleotide triphosphate hydrolases"/>
    <property type="match status" value="1"/>
</dbReference>
<dbReference type="InterPro" id="IPR003593">
    <property type="entry name" value="AAA+_ATPase"/>
</dbReference>
<gene>
    <name evidence="13" type="ORF">CHLNCDRAFT_30648</name>
</gene>
<evidence type="ECO:0000256" key="5">
    <source>
        <dbReference type="ARBA" id="ARBA00022741"/>
    </source>
</evidence>
<dbReference type="SUPFAM" id="SSF52540">
    <property type="entry name" value="P-loop containing nucleoside triphosphate hydrolases"/>
    <property type="match status" value="1"/>
</dbReference>
<evidence type="ECO:0000256" key="2">
    <source>
        <dbReference type="ARBA" id="ARBA00004496"/>
    </source>
</evidence>
<dbReference type="GO" id="GO:0005737">
    <property type="term" value="C:cytoplasm"/>
    <property type="evidence" value="ECO:0007669"/>
    <property type="project" value="UniProtKB-SubCell"/>
</dbReference>
<dbReference type="CDD" id="cd19502">
    <property type="entry name" value="RecA-like_PAN_like"/>
    <property type="match status" value="1"/>
</dbReference>
<accession>E1ZC11</accession>
<dbReference type="PROSITE" id="PS00674">
    <property type="entry name" value="AAA"/>
    <property type="match status" value="1"/>
</dbReference>
<keyword evidence="8" id="KW-0539">Nucleus</keyword>
<comment type="similarity">
    <text evidence="3 9">Belongs to the AAA ATPase family.</text>
</comment>
<dbReference type="InterPro" id="IPR050221">
    <property type="entry name" value="26S_Proteasome_ATPase"/>
</dbReference>
<dbReference type="OrthoDB" id="10255768at2759"/>
<organism evidence="14">
    <name type="scientific">Chlorella variabilis</name>
    <name type="common">Green alga</name>
    <dbReference type="NCBI Taxonomy" id="554065"/>
    <lineage>
        <taxon>Eukaryota</taxon>
        <taxon>Viridiplantae</taxon>
        <taxon>Chlorophyta</taxon>
        <taxon>core chlorophytes</taxon>
        <taxon>Trebouxiophyceae</taxon>
        <taxon>Chlorellales</taxon>
        <taxon>Chlorellaceae</taxon>
        <taxon>Chlorella clade</taxon>
        <taxon>Chlorella</taxon>
    </lineage>
</organism>
<dbReference type="OMA" id="QDIGGMD"/>
<sequence>MSAALAVAKAQDVPSRAEPEAMETTEAGQPQEDLYTKLKTLQRQLEFLEIQEEYIKEEQKNLKNELLRAQEEVKRIQAVPLVIGQFLEMVDNNTGIVGSTTGSNYYVRILSTLNRELLRPSASVALHRHSNALVDILPPEADSTISVMSQTERPDVTYQDIGGMDIQKQEIKEAVELPLVQGDLYEQIGIDPPRGVLLYGPPGTGKTMLAKAVAHHTTASFIRVVGSEFVQKYLGEGPRMVRDVFRLAKQNAPSIIFVDEVDAIATARFDAQTGADRRVEVQRILMELLTQMDGFEQSTNVKVIMATNRADTLDPALLRPGRLDRKIEFPLPDRRQKRLVFQACTSAMNLSEEVDLEDYVARPDKINNAEIASICQARRWCGCACEAGMLAVRKNRYVILPKDFEKAYKNVVRKTSDSFEFYK</sequence>
<evidence type="ECO:0000256" key="4">
    <source>
        <dbReference type="ARBA" id="ARBA00022490"/>
    </source>
</evidence>
<dbReference type="FunFam" id="3.40.50.300:FF:000033">
    <property type="entry name" value="26S protease regulatory subunit 6B"/>
    <property type="match status" value="1"/>
</dbReference>
<evidence type="ECO:0000259" key="12">
    <source>
        <dbReference type="SMART" id="SM00382"/>
    </source>
</evidence>
<evidence type="ECO:0000256" key="3">
    <source>
        <dbReference type="ARBA" id="ARBA00006914"/>
    </source>
</evidence>
<name>E1ZC11_CHLVA</name>
<feature type="coiled-coil region" evidence="10">
    <location>
        <begin position="31"/>
        <end position="79"/>
    </location>
</feature>
<comment type="subcellular location">
    <subcellularLocation>
        <location evidence="2">Cytoplasm</location>
    </subcellularLocation>
    <subcellularLocation>
        <location evidence="1">Nucleus</location>
    </subcellularLocation>
</comment>
<evidence type="ECO:0000256" key="7">
    <source>
        <dbReference type="ARBA" id="ARBA00022942"/>
    </source>
</evidence>
<protein>
    <recommendedName>
        <fullName evidence="12">AAA+ ATPase domain-containing protein</fullName>
    </recommendedName>
</protein>
<dbReference type="KEGG" id="cvr:CHLNCDRAFT_30648"/>
<dbReference type="InterPro" id="IPR003959">
    <property type="entry name" value="ATPase_AAA_core"/>
</dbReference>
<dbReference type="InterPro" id="IPR027417">
    <property type="entry name" value="P-loop_NTPase"/>
</dbReference>
<reference evidence="13 14" key="1">
    <citation type="journal article" date="2010" name="Plant Cell">
        <title>The Chlorella variabilis NC64A genome reveals adaptation to photosymbiosis, coevolution with viruses, and cryptic sex.</title>
        <authorList>
            <person name="Blanc G."/>
            <person name="Duncan G."/>
            <person name="Agarkova I."/>
            <person name="Borodovsky M."/>
            <person name="Gurnon J."/>
            <person name="Kuo A."/>
            <person name="Lindquist E."/>
            <person name="Lucas S."/>
            <person name="Pangilinan J."/>
            <person name="Polle J."/>
            <person name="Salamov A."/>
            <person name="Terry A."/>
            <person name="Yamada T."/>
            <person name="Dunigan D.D."/>
            <person name="Grigoriev I.V."/>
            <person name="Claverie J.M."/>
            <person name="Van Etten J.L."/>
        </authorList>
    </citation>
    <scope>NUCLEOTIDE SEQUENCE [LARGE SCALE GENOMIC DNA]</scope>
    <source>
        <strain evidence="13 14">NC64A</strain>
    </source>
</reference>
<dbReference type="Proteomes" id="UP000008141">
    <property type="component" value="Unassembled WGS sequence"/>
</dbReference>
<keyword evidence="7" id="KW-0647">Proteasome</keyword>
<dbReference type="AlphaFoldDB" id="E1ZC11"/>
<evidence type="ECO:0000256" key="1">
    <source>
        <dbReference type="ARBA" id="ARBA00004123"/>
    </source>
</evidence>
<dbReference type="Pfam" id="PF16450">
    <property type="entry name" value="Prot_ATP_ID_OB_C"/>
    <property type="match status" value="1"/>
</dbReference>
<dbReference type="eggNOG" id="KOG0727">
    <property type="taxonomic scope" value="Eukaryota"/>
</dbReference>
<evidence type="ECO:0000256" key="11">
    <source>
        <dbReference type="SAM" id="MobiDB-lite"/>
    </source>
</evidence>
<evidence type="ECO:0000256" key="9">
    <source>
        <dbReference type="RuleBase" id="RU003651"/>
    </source>
</evidence>
<dbReference type="Gene3D" id="1.10.8.60">
    <property type="match status" value="1"/>
</dbReference>
<dbReference type="FunFam" id="2.40.50.140:FF:000046">
    <property type="entry name" value="26S protease regulatory subunit 6B"/>
    <property type="match status" value="1"/>
</dbReference>
<evidence type="ECO:0000256" key="10">
    <source>
        <dbReference type="SAM" id="Coils"/>
    </source>
</evidence>
<feature type="region of interest" description="Disordered" evidence="11">
    <location>
        <begin position="1"/>
        <end position="30"/>
    </location>
</feature>